<dbReference type="InterPro" id="IPR011055">
    <property type="entry name" value="Dup_hybrid_motif"/>
</dbReference>
<dbReference type="STRING" id="1735162.PeribacterB2_0323"/>
<accession>A0A0S1SNB0</accession>
<reference evidence="2 3" key="2">
    <citation type="journal article" date="2016" name="PeerJ">
        <title>Analysis of five complete genome sequences for members of the class Peribacteria in the recently recognized Peregrinibacteria bacterial phylum.</title>
        <authorList>
            <person name="Anantharaman K."/>
            <person name="Brown C.T."/>
            <person name="Burstein D."/>
            <person name="Castelle C.J."/>
            <person name="Probst A.J."/>
            <person name="Thomas B.C."/>
            <person name="Williams K.H."/>
            <person name="Banfield J.F."/>
        </authorList>
    </citation>
    <scope>NUCLEOTIDE SEQUENCE [LARGE SCALE GENOMIC DNA]</scope>
    <source>
        <strain evidence="2">RIFOXYD1_FULL_PER-ii_59_16</strain>
    </source>
</reference>
<dbReference type="CDD" id="cd12797">
    <property type="entry name" value="M23_peptidase"/>
    <property type="match status" value="1"/>
</dbReference>
<protein>
    <submittedName>
        <fullName evidence="2">Peptidase M23B</fullName>
    </submittedName>
</protein>
<evidence type="ECO:0000313" key="2">
    <source>
        <dbReference type="EMBL" id="ALM13021.1"/>
    </source>
</evidence>
<dbReference type="KEGG" id="prf:PeribacterA2_0323"/>
<dbReference type="GO" id="GO:0004222">
    <property type="term" value="F:metalloendopeptidase activity"/>
    <property type="evidence" value="ECO:0007669"/>
    <property type="project" value="TreeGrafter"/>
</dbReference>
<feature type="domain" description="M23ase beta-sheet core" evidence="1">
    <location>
        <begin position="43"/>
        <end position="149"/>
    </location>
</feature>
<reference evidence="3" key="1">
    <citation type="submission" date="2015-10" db="EMBL/GenBank/DDBJ databases">
        <title>Analysis of five complete genome sequences for members of the class Peribacteria in the recently recognized Peregrinibacteria bacterial phylum.</title>
        <authorList>
            <person name="Anantharaman K."/>
            <person name="Brown C.T."/>
            <person name="Burstein D."/>
            <person name="Castelle C.J."/>
            <person name="Probst A.J."/>
            <person name="Thomas B.C."/>
            <person name="Williams K.H."/>
            <person name="Banfield J.F."/>
        </authorList>
    </citation>
    <scope>NUCLEOTIDE SEQUENCE [LARGE SCALE GENOMIC DNA]</scope>
</reference>
<organism evidence="2 3">
    <name type="scientific">Candidatus Peribacter riflensis</name>
    <dbReference type="NCBI Taxonomy" id="1735162"/>
    <lineage>
        <taxon>Bacteria</taxon>
        <taxon>Candidatus Peregrinibacteriota</taxon>
        <taxon>Candidatus Peribacteria</taxon>
        <taxon>Candidatus Peribacterales</taxon>
        <taxon>Candidatus Peribacteraceae</taxon>
        <taxon>Candidatus Peribacter</taxon>
    </lineage>
</organism>
<dbReference type="InterPro" id="IPR050570">
    <property type="entry name" value="Cell_wall_metabolism_enzyme"/>
</dbReference>
<evidence type="ECO:0000259" key="1">
    <source>
        <dbReference type="Pfam" id="PF01551"/>
    </source>
</evidence>
<evidence type="ECO:0000313" key="3">
    <source>
        <dbReference type="Proteomes" id="UP000069135"/>
    </source>
</evidence>
<dbReference type="InterPro" id="IPR016047">
    <property type="entry name" value="M23ase_b-sheet_dom"/>
</dbReference>
<dbReference type="SUPFAM" id="SSF51261">
    <property type="entry name" value="Duplicated hybrid motif"/>
    <property type="match status" value="1"/>
</dbReference>
<accession>A0A0S1SAQ8</accession>
<dbReference type="Pfam" id="PF01551">
    <property type="entry name" value="Peptidase_M23"/>
    <property type="match status" value="1"/>
</dbReference>
<accession>A0A0S1SUF4</accession>
<dbReference type="Proteomes" id="UP000069135">
    <property type="component" value="Chromosome"/>
</dbReference>
<accession>A0A0S1SLS9</accession>
<gene>
    <name evidence="2" type="ORF">PeribacterD1_0323</name>
</gene>
<dbReference type="AlphaFoldDB" id="A0A0S1SAQ8"/>
<dbReference type="PANTHER" id="PTHR21666">
    <property type="entry name" value="PEPTIDASE-RELATED"/>
    <property type="match status" value="1"/>
</dbReference>
<dbReference type="Gene3D" id="2.70.70.10">
    <property type="entry name" value="Glucose Permease (Domain IIA)"/>
    <property type="match status" value="1"/>
</dbReference>
<dbReference type="PANTHER" id="PTHR21666:SF270">
    <property type="entry name" value="MUREIN HYDROLASE ACTIVATOR ENVC"/>
    <property type="match status" value="1"/>
</dbReference>
<dbReference type="EMBL" id="CP013065">
    <property type="protein sequence ID" value="ALM13021.1"/>
    <property type="molecule type" value="Genomic_DNA"/>
</dbReference>
<name>A0A0S1SAQ8_9BACT</name>
<accession>A0A0S1SUQ2</accession>
<proteinExistence type="predicted"/>
<sequence length="191" mass="21165">MAAESLSIVPALRLPFNAAYPVQITQGFHGPFHRLIGPQQLDYALDFGLSYGSIVRAARRGIVALLSMDSNVYSSDPQPDVARIQLLSRFTANFILLDHGEFQTLYAHLQKGSQRVEQGQAVEAGQVLARTGRSGWVGDIPNLHFQAQRWTKQDVATGHRGRTATLPVRFADYDRPLEHDQIVGCVQRAQS</sequence>